<dbReference type="InterPro" id="IPR034154">
    <property type="entry name" value="TOPRIM_DnaG/twinkle"/>
</dbReference>
<evidence type="ECO:0000259" key="2">
    <source>
        <dbReference type="Pfam" id="PF23639"/>
    </source>
</evidence>
<protein>
    <submittedName>
        <fullName evidence="3">Virulence-associated protein E</fullName>
    </submittedName>
</protein>
<gene>
    <name evidence="3" type="ORF">GS397_19990</name>
</gene>
<evidence type="ECO:0000313" key="4">
    <source>
        <dbReference type="Proteomes" id="UP000464086"/>
    </source>
</evidence>
<dbReference type="InterPro" id="IPR055570">
    <property type="entry name" value="DUF7146"/>
</dbReference>
<sequence length="278" mass="31113">MSLVALKPSQELVDLVGSLGGQWHGRVAMCRCPSHADNRPSLSLRQGNRGILVTCFAGCDRENVLRELRRVPNRGPFTYNDGPLPHAGNVERLWAEAQPVEGTLAQRYLELRSLWPLSEGLRFHPRCPFRPKPWTSYHPALLIAVREGRQLKAVQRIFLDPATARYRMKLMLGRPGAGAWQGEGEGSDTLALAEGFETAAAFTRLNAIRCWASMGARRYAHPRLPDTLRRLILAGDDDAEGRRAVEFAETIYARPGLVIERSFPPGHNDWADVLESMR</sequence>
<dbReference type="AlphaFoldDB" id="A0A6P1GKW6"/>
<reference evidence="3 4" key="1">
    <citation type="submission" date="2019-12" db="EMBL/GenBank/DDBJ databases">
        <title>Functional and genomic insights into the Sphingobium yanoikuyae YC-JY1, a bacterium efficiently degrading bisphenol A.</title>
        <authorList>
            <person name="Jia Y."/>
            <person name="Li X."/>
            <person name="Wang J."/>
            <person name="Eltoukhy A."/>
            <person name="Lamraoui I."/>
            <person name="Yan Y."/>
        </authorList>
    </citation>
    <scope>NUCLEOTIDE SEQUENCE [LARGE SCALE GENOMIC DNA]</scope>
    <source>
        <strain evidence="3 4">YC-JY1</strain>
    </source>
</reference>
<organism evidence="3 4">
    <name type="scientific">Sphingobium yanoikuyae</name>
    <name type="common">Sphingomonas yanoikuyae</name>
    <dbReference type="NCBI Taxonomy" id="13690"/>
    <lineage>
        <taxon>Bacteria</taxon>
        <taxon>Pseudomonadati</taxon>
        <taxon>Pseudomonadota</taxon>
        <taxon>Alphaproteobacteria</taxon>
        <taxon>Sphingomonadales</taxon>
        <taxon>Sphingomonadaceae</taxon>
        <taxon>Sphingobium</taxon>
    </lineage>
</organism>
<dbReference type="InterPro" id="IPR006171">
    <property type="entry name" value="TOPRIM_dom"/>
</dbReference>
<proteinExistence type="predicted"/>
<dbReference type="RefSeq" id="WP_069336928.1">
    <property type="nucleotide sequence ID" value="NZ_CP047218.1"/>
</dbReference>
<feature type="domain" description="DUF7146" evidence="2">
    <location>
        <begin position="88"/>
        <end position="181"/>
    </location>
</feature>
<dbReference type="CDD" id="cd01029">
    <property type="entry name" value="TOPRIM_primases"/>
    <property type="match status" value="1"/>
</dbReference>
<accession>A0A6P1GKW6</accession>
<feature type="domain" description="Toprim" evidence="1">
    <location>
        <begin position="190"/>
        <end position="275"/>
    </location>
</feature>
<evidence type="ECO:0000259" key="1">
    <source>
        <dbReference type="Pfam" id="PF13362"/>
    </source>
</evidence>
<name>A0A6P1GKW6_SPHYA</name>
<dbReference type="Pfam" id="PF13362">
    <property type="entry name" value="Toprim_3"/>
    <property type="match status" value="1"/>
</dbReference>
<dbReference type="Proteomes" id="UP000464086">
    <property type="component" value="Chromosome"/>
</dbReference>
<dbReference type="Pfam" id="PF23639">
    <property type="entry name" value="DUF7146"/>
    <property type="match status" value="1"/>
</dbReference>
<dbReference type="EMBL" id="CP047218">
    <property type="protein sequence ID" value="QHD69109.1"/>
    <property type="molecule type" value="Genomic_DNA"/>
</dbReference>
<evidence type="ECO:0000313" key="3">
    <source>
        <dbReference type="EMBL" id="QHD69109.1"/>
    </source>
</evidence>